<dbReference type="AlphaFoldDB" id="A0A2U3QGQ4"/>
<evidence type="ECO:0000313" key="2">
    <source>
        <dbReference type="Proteomes" id="UP000245125"/>
    </source>
</evidence>
<dbReference type="GO" id="GO:0005509">
    <property type="term" value="F:calcium ion binding"/>
    <property type="evidence" value="ECO:0007669"/>
    <property type="project" value="InterPro"/>
</dbReference>
<sequence length="327" mass="34988">MQRISQIPRSGQNTLSFISIEMEIKRSLVFIFLFALSACSSERPAGTEGKLAAGPSSVQAPVAGLPFSSSAATYSLEVIGGADLTRTTTLSLRVNGFDPVASRFEWLINGAVVGSGTTLSMRNVPSKKGDNVQAKAHFQGREIASNILTVKNSPPELTKVKIMPEVFKPGDTLNIEAAGDDIDGDPVELFIEWTRNGEPAGKGRSIEGPVRRGDRISVKITAFDGERYSVPVVLNREIKNMPPMIIDDKKSAYDGGVYTYYLRGSDPDGDTLTFALKSGPAGMTINPQTGVVTWKVPGDFKGKAAFVVTANDGHGGEASQTFNVEIK</sequence>
<protein>
    <submittedName>
        <fullName evidence="1">Uncharacterized protein</fullName>
    </submittedName>
</protein>
<keyword evidence="2" id="KW-1185">Reference proteome</keyword>
<dbReference type="EMBL" id="OUUY01000073">
    <property type="protein sequence ID" value="SPQ00578.1"/>
    <property type="molecule type" value="Genomic_DNA"/>
</dbReference>
<reference evidence="2" key="1">
    <citation type="submission" date="2018-03" db="EMBL/GenBank/DDBJ databases">
        <authorList>
            <person name="Zecchin S."/>
        </authorList>
    </citation>
    <scope>NUCLEOTIDE SEQUENCE [LARGE SCALE GENOMIC DNA]</scope>
</reference>
<gene>
    <name evidence="1" type="ORF">NBG4_280015</name>
</gene>
<name>A0A2U3QGQ4_9BACT</name>
<dbReference type="CDD" id="cd11304">
    <property type="entry name" value="Cadherin_repeat"/>
    <property type="match status" value="1"/>
</dbReference>
<organism evidence="1 2">
    <name type="scientific">Candidatus Sulfobium mesophilum</name>
    <dbReference type="NCBI Taxonomy" id="2016548"/>
    <lineage>
        <taxon>Bacteria</taxon>
        <taxon>Pseudomonadati</taxon>
        <taxon>Nitrospirota</taxon>
        <taxon>Nitrospiria</taxon>
        <taxon>Nitrospirales</taxon>
        <taxon>Nitrospiraceae</taxon>
        <taxon>Candidatus Sulfobium</taxon>
    </lineage>
</organism>
<proteinExistence type="predicted"/>
<dbReference type="InterPro" id="IPR013783">
    <property type="entry name" value="Ig-like_fold"/>
</dbReference>
<dbReference type="GO" id="GO:0016020">
    <property type="term" value="C:membrane"/>
    <property type="evidence" value="ECO:0007669"/>
    <property type="project" value="InterPro"/>
</dbReference>
<dbReference type="Pfam" id="PF05345">
    <property type="entry name" value="He_PIG"/>
    <property type="match status" value="1"/>
</dbReference>
<dbReference type="SUPFAM" id="SSF49313">
    <property type="entry name" value="Cadherin-like"/>
    <property type="match status" value="1"/>
</dbReference>
<dbReference type="InterPro" id="IPR015919">
    <property type="entry name" value="Cadherin-like_sf"/>
</dbReference>
<dbReference type="Gene3D" id="2.60.40.10">
    <property type="entry name" value="Immunoglobulins"/>
    <property type="match status" value="1"/>
</dbReference>
<dbReference type="Proteomes" id="UP000245125">
    <property type="component" value="Unassembled WGS sequence"/>
</dbReference>
<evidence type="ECO:0000313" key="1">
    <source>
        <dbReference type="EMBL" id="SPQ00578.1"/>
    </source>
</evidence>
<accession>A0A2U3QGQ4</accession>